<dbReference type="Proteomes" id="UP000646827">
    <property type="component" value="Unassembled WGS sequence"/>
</dbReference>
<name>A0A8H7VMV8_9FUNG</name>
<protein>
    <recommendedName>
        <fullName evidence="6">C3H1-type domain-containing protein</fullName>
    </recommendedName>
</protein>
<comment type="caution">
    <text evidence="7">The sequence shown here is derived from an EMBL/GenBank/DDBJ whole genome shotgun (WGS) entry which is preliminary data.</text>
</comment>
<organism evidence="7 8">
    <name type="scientific">Circinella minor</name>
    <dbReference type="NCBI Taxonomy" id="1195481"/>
    <lineage>
        <taxon>Eukaryota</taxon>
        <taxon>Fungi</taxon>
        <taxon>Fungi incertae sedis</taxon>
        <taxon>Mucoromycota</taxon>
        <taxon>Mucoromycotina</taxon>
        <taxon>Mucoromycetes</taxon>
        <taxon>Mucorales</taxon>
        <taxon>Lichtheimiaceae</taxon>
        <taxon>Circinella</taxon>
    </lineage>
</organism>
<evidence type="ECO:0000256" key="4">
    <source>
        <dbReference type="PROSITE-ProRule" id="PRU00723"/>
    </source>
</evidence>
<evidence type="ECO:0000256" key="2">
    <source>
        <dbReference type="ARBA" id="ARBA00022771"/>
    </source>
</evidence>
<dbReference type="Gene3D" id="4.10.1000.10">
    <property type="entry name" value="Zinc finger, CCCH-type"/>
    <property type="match status" value="1"/>
</dbReference>
<dbReference type="EMBL" id="JAEPRB010000016">
    <property type="protein sequence ID" value="KAG2226490.1"/>
    <property type="molecule type" value="Genomic_DNA"/>
</dbReference>
<evidence type="ECO:0000313" key="7">
    <source>
        <dbReference type="EMBL" id="KAG2226490.1"/>
    </source>
</evidence>
<dbReference type="SMART" id="SM00356">
    <property type="entry name" value="ZnF_C3H1"/>
    <property type="match status" value="1"/>
</dbReference>
<dbReference type="OrthoDB" id="411372at2759"/>
<evidence type="ECO:0000256" key="5">
    <source>
        <dbReference type="SAM" id="MobiDB-lite"/>
    </source>
</evidence>
<feature type="compositionally biased region" description="Polar residues" evidence="5">
    <location>
        <begin position="138"/>
        <end position="149"/>
    </location>
</feature>
<proteinExistence type="predicted"/>
<feature type="region of interest" description="Disordered" evidence="5">
    <location>
        <begin position="127"/>
        <end position="149"/>
    </location>
</feature>
<reference evidence="7 8" key="1">
    <citation type="submission" date="2020-12" db="EMBL/GenBank/DDBJ databases">
        <title>Metabolic potential, ecology and presence of endohyphal bacteria is reflected in genomic diversity of Mucoromycotina.</title>
        <authorList>
            <person name="Muszewska A."/>
            <person name="Okrasinska A."/>
            <person name="Steczkiewicz K."/>
            <person name="Drgas O."/>
            <person name="Orlowska M."/>
            <person name="Perlinska-Lenart U."/>
            <person name="Aleksandrzak-Piekarczyk T."/>
            <person name="Szatraj K."/>
            <person name="Zielenkiewicz U."/>
            <person name="Pilsyk S."/>
            <person name="Malc E."/>
            <person name="Mieczkowski P."/>
            <person name="Kruszewska J.S."/>
            <person name="Biernat P."/>
            <person name="Pawlowska J."/>
        </authorList>
    </citation>
    <scope>NUCLEOTIDE SEQUENCE [LARGE SCALE GENOMIC DNA]</scope>
    <source>
        <strain evidence="7 8">CBS 142.35</strain>
    </source>
</reference>
<dbReference type="AlphaFoldDB" id="A0A8H7VMV8"/>
<dbReference type="PROSITE" id="PS50103">
    <property type="entry name" value="ZF_C3H1"/>
    <property type="match status" value="1"/>
</dbReference>
<keyword evidence="8" id="KW-1185">Reference proteome</keyword>
<accession>A0A8H7VMV8</accession>
<evidence type="ECO:0000259" key="6">
    <source>
        <dbReference type="PROSITE" id="PS50103"/>
    </source>
</evidence>
<feature type="zinc finger region" description="C3H1-type" evidence="4">
    <location>
        <begin position="9"/>
        <end position="36"/>
    </location>
</feature>
<evidence type="ECO:0000313" key="8">
    <source>
        <dbReference type="Proteomes" id="UP000646827"/>
    </source>
</evidence>
<dbReference type="SUPFAM" id="SSF90229">
    <property type="entry name" value="CCCH zinc finger"/>
    <property type="match status" value="1"/>
</dbReference>
<dbReference type="Pfam" id="PF00642">
    <property type="entry name" value="zf-CCCH"/>
    <property type="match status" value="1"/>
</dbReference>
<keyword evidence="3 4" id="KW-0862">Zinc</keyword>
<feature type="domain" description="C3H1-type" evidence="6">
    <location>
        <begin position="9"/>
        <end position="36"/>
    </location>
</feature>
<keyword evidence="1 4" id="KW-0479">Metal-binding</keyword>
<evidence type="ECO:0000256" key="3">
    <source>
        <dbReference type="ARBA" id="ARBA00022833"/>
    </source>
</evidence>
<dbReference type="InterPro" id="IPR036855">
    <property type="entry name" value="Znf_CCCH_sf"/>
</dbReference>
<evidence type="ECO:0000256" key="1">
    <source>
        <dbReference type="ARBA" id="ARBA00022723"/>
    </source>
</evidence>
<keyword evidence="2 4" id="KW-0863">Zinc-finger</keyword>
<gene>
    <name evidence="7" type="ORF">INT45_014234</name>
</gene>
<dbReference type="GO" id="GO:0008270">
    <property type="term" value="F:zinc ion binding"/>
    <property type="evidence" value="ECO:0007669"/>
    <property type="project" value="UniProtKB-KW"/>
</dbReference>
<dbReference type="InterPro" id="IPR000571">
    <property type="entry name" value="Znf_CCCH"/>
</dbReference>
<sequence length="149" mass="16902">MFTNAHSTKRFPTACRFFSQGNCRAGEDCLFAHILPIKGIPNNASHQVLFGDIDDIDAMLDTHNHNNNNNNNNEVHEIETPTTFNIKNMSTTTTTTTTIITPSQQRNSISSNHSESQSIHKVIKDFELGQHEKPYTPYYQSPRHNSQSR</sequence>